<dbReference type="Gene3D" id="3.40.50.300">
    <property type="entry name" value="P-loop containing nucleotide triphosphate hydrolases"/>
    <property type="match status" value="1"/>
</dbReference>
<dbReference type="InterPro" id="IPR003593">
    <property type="entry name" value="AAA+_ATPase"/>
</dbReference>
<accession>A0ABV3S7B2</accession>
<keyword evidence="3" id="KW-0547">Nucleotide-binding</keyword>
<name>A0ABV3S7B2_9LACO</name>
<dbReference type="PROSITE" id="PS00211">
    <property type="entry name" value="ABC_TRANSPORTER_1"/>
    <property type="match status" value="1"/>
</dbReference>
<dbReference type="EMBL" id="JBFPER010000001">
    <property type="protein sequence ID" value="MEX0381546.1"/>
    <property type="molecule type" value="Genomic_DNA"/>
</dbReference>
<dbReference type="PANTHER" id="PTHR43335:SF4">
    <property type="entry name" value="ABC TRANSPORTER, ATP-BINDING PROTEIN"/>
    <property type="match status" value="1"/>
</dbReference>
<keyword evidence="7" id="KW-1185">Reference proteome</keyword>
<dbReference type="InterPro" id="IPR003439">
    <property type="entry name" value="ABC_transporter-like_ATP-bd"/>
</dbReference>
<proteinExistence type="inferred from homology"/>
<dbReference type="Proteomes" id="UP001556617">
    <property type="component" value="Unassembled WGS sequence"/>
</dbReference>
<evidence type="ECO:0000256" key="4">
    <source>
        <dbReference type="ARBA" id="ARBA00022840"/>
    </source>
</evidence>
<reference evidence="6 7" key="1">
    <citation type="submission" date="2024-07" db="EMBL/GenBank/DDBJ databases">
        <authorList>
            <person name="Yun M."/>
        </authorList>
    </citation>
    <scope>NUCLEOTIDE SEQUENCE [LARGE SCALE GENOMIC DNA]</scope>
    <source>
        <strain evidence="6 7">MS01</strain>
    </source>
</reference>
<evidence type="ECO:0000256" key="1">
    <source>
        <dbReference type="ARBA" id="ARBA00005417"/>
    </source>
</evidence>
<dbReference type="Pfam" id="PF00005">
    <property type="entry name" value="ABC_tran"/>
    <property type="match status" value="1"/>
</dbReference>
<dbReference type="RefSeq" id="WP_367975338.1">
    <property type="nucleotide sequence ID" value="NZ_JBFPEQ010000001.1"/>
</dbReference>
<organism evidence="6 7">
    <name type="scientific">Leuconostoc aquikimchii</name>
    <dbReference type="NCBI Taxonomy" id="3236804"/>
    <lineage>
        <taxon>Bacteria</taxon>
        <taxon>Bacillati</taxon>
        <taxon>Bacillota</taxon>
        <taxon>Bacilli</taxon>
        <taxon>Lactobacillales</taxon>
        <taxon>Lactobacillaceae</taxon>
        <taxon>Leuconostoc</taxon>
    </lineage>
</organism>
<evidence type="ECO:0000256" key="2">
    <source>
        <dbReference type="ARBA" id="ARBA00022448"/>
    </source>
</evidence>
<keyword evidence="2" id="KW-0813">Transport</keyword>
<sequence length="218" mass="24293">MAQIVVELRSVNKKFRGKNVLHNINLKVYENKVYGFSGPNGAGKTLTFKTILGFIKPSNGEVIVAGKRIRKDTMFAENIGFSMQDYGVLGDKTATENLVLLNMLNNNAETADMSMQQLLSYVGLDHNNKDKIKNYSLGMKQRLLIAVALLNDNDILIFDEPTNALDDAGQEFLVALINDLKLKGKTILISSHDKTFLNRVSDHIFKFNEGTIVGEQIL</sequence>
<dbReference type="PANTHER" id="PTHR43335">
    <property type="entry name" value="ABC TRANSPORTER, ATP-BINDING PROTEIN"/>
    <property type="match status" value="1"/>
</dbReference>
<dbReference type="InterPro" id="IPR027417">
    <property type="entry name" value="P-loop_NTPase"/>
</dbReference>
<gene>
    <name evidence="6" type="ORF">AB3K24_09425</name>
</gene>
<evidence type="ECO:0000256" key="3">
    <source>
        <dbReference type="ARBA" id="ARBA00022741"/>
    </source>
</evidence>
<dbReference type="InterPro" id="IPR017871">
    <property type="entry name" value="ABC_transporter-like_CS"/>
</dbReference>
<dbReference type="SUPFAM" id="SSF52540">
    <property type="entry name" value="P-loop containing nucleoside triphosphate hydrolases"/>
    <property type="match status" value="1"/>
</dbReference>
<comment type="caution">
    <text evidence="6">The sequence shown here is derived from an EMBL/GenBank/DDBJ whole genome shotgun (WGS) entry which is preliminary data.</text>
</comment>
<dbReference type="GO" id="GO:0005524">
    <property type="term" value="F:ATP binding"/>
    <property type="evidence" value="ECO:0007669"/>
    <property type="project" value="UniProtKB-KW"/>
</dbReference>
<evidence type="ECO:0000313" key="6">
    <source>
        <dbReference type="EMBL" id="MEX0381546.1"/>
    </source>
</evidence>
<evidence type="ECO:0000259" key="5">
    <source>
        <dbReference type="PROSITE" id="PS50893"/>
    </source>
</evidence>
<protein>
    <submittedName>
        <fullName evidence="6">ATP-binding cassette domain-containing protein</fullName>
    </submittedName>
</protein>
<dbReference type="PROSITE" id="PS50893">
    <property type="entry name" value="ABC_TRANSPORTER_2"/>
    <property type="match status" value="1"/>
</dbReference>
<feature type="domain" description="ABC transporter" evidence="5">
    <location>
        <begin position="6"/>
        <end position="217"/>
    </location>
</feature>
<dbReference type="SMART" id="SM00382">
    <property type="entry name" value="AAA"/>
    <property type="match status" value="1"/>
</dbReference>
<comment type="similarity">
    <text evidence="1">Belongs to the ABC transporter superfamily.</text>
</comment>
<evidence type="ECO:0000313" key="7">
    <source>
        <dbReference type="Proteomes" id="UP001556617"/>
    </source>
</evidence>
<keyword evidence="4 6" id="KW-0067">ATP-binding</keyword>